<reference evidence="2 3" key="1">
    <citation type="submission" date="2020-09" db="EMBL/GenBank/DDBJ databases">
        <title>Echinicola sp. CAU 1574 isolated from sand of Sido Beach.</title>
        <authorList>
            <person name="Kim W."/>
        </authorList>
    </citation>
    <scope>NUCLEOTIDE SEQUENCE [LARGE SCALE GENOMIC DNA]</scope>
    <source>
        <strain evidence="2 3">CAU 1574</strain>
    </source>
</reference>
<dbReference type="InterPro" id="IPR006099">
    <property type="entry name" value="MeMalonylCoA_mutase_a/b_cat"/>
</dbReference>
<comment type="caution">
    <text evidence="2">The sequence shown here is derived from an EMBL/GenBank/DDBJ whole genome shotgun (WGS) entry which is preliminary data.</text>
</comment>
<protein>
    <recommendedName>
        <fullName evidence="1">Methylmalonyl-CoA mutase alpha/beta chain catalytic domain-containing protein</fullName>
    </recommendedName>
</protein>
<dbReference type="PANTHER" id="PTHR48101:SF1">
    <property type="entry name" value="METHYLMALONYL-COA MUTASE, LARGE SUBUNIT"/>
    <property type="match status" value="1"/>
</dbReference>
<feature type="domain" description="Methylmalonyl-CoA mutase alpha/beta chain catalytic" evidence="1">
    <location>
        <begin position="98"/>
        <end position="441"/>
    </location>
</feature>
<evidence type="ECO:0000313" key="2">
    <source>
        <dbReference type="EMBL" id="MBD8491198.1"/>
    </source>
</evidence>
<dbReference type="Proteomes" id="UP000647133">
    <property type="component" value="Unassembled WGS sequence"/>
</dbReference>
<evidence type="ECO:0000259" key="1">
    <source>
        <dbReference type="Pfam" id="PF01642"/>
    </source>
</evidence>
<dbReference type="Gene3D" id="3.20.20.240">
    <property type="entry name" value="Methylmalonyl-CoA mutase"/>
    <property type="match status" value="1"/>
</dbReference>
<gene>
    <name evidence="2" type="ORF">IFO69_20765</name>
</gene>
<sequence length="462" mass="52647">MAEQSFYGFLPLNKQEWIAKALKDTRLNNFDDLVSHNSIEDISIPPVLLSEDVEKWDWLRAYDIGKREDKDKRGWDNISWVDLDQDDLLTFQSVLSFGIEGVVMEWSGDGDLEELLSDIHPENISIWIKPKKDPTMVLESFLKWFHVKGLSPSDLKGGFLWDFLLLFFEKDVDQFKLKEETVKVCQMTKEFPFFRGLCLDFSIYHNAGGNAIQELSFGLSALIELMDFMTEKGNAPRDIFSNLFLLTAVGGDYFMNISKLKVLRVMVSQLAKLYGLDWSSDAIYFFTTSSVWTKDIMEPNNNKVRNTAEGLMAIQGGCNALLILPHDSGSAKVFERRISSNVSNLIKYEGHFDKVNDLTAGSYFSLFLMGTVYDKVEEALKEIESNGGWVSLVAKGTIQSQVKRVRLLRISRMISGEDIVVGLNKYIQEEISESEFDFEETAQQLKAVSRSLIFYNSSKKGK</sequence>
<accession>A0ABR9AQZ4</accession>
<proteinExistence type="predicted"/>
<dbReference type="PANTHER" id="PTHR48101">
    <property type="entry name" value="METHYLMALONYL-COA MUTASE, MITOCHONDRIAL-RELATED"/>
    <property type="match status" value="1"/>
</dbReference>
<evidence type="ECO:0000313" key="3">
    <source>
        <dbReference type="Proteomes" id="UP000647133"/>
    </source>
</evidence>
<dbReference type="RefSeq" id="WP_192012077.1">
    <property type="nucleotide sequence ID" value="NZ_JACYTQ010000011.1"/>
</dbReference>
<dbReference type="InterPro" id="IPR016176">
    <property type="entry name" value="Cbl-dep_enz_cat"/>
</dbReference>
<name>A0ABR9AQZ4_9BACT</name>
<keyword evidence="3" id="KW-1185">Reference proteome</keyword>
<dbReference type="Pfam" id="PF01642">
    <property type="entry name" value="MM_CoA_mutase"/>
    <property type="match status" value="1"/>
</dbReference>
<dbReference type="SUPFAM" id="SSF51703">
    <property type="entry name" value="Cobalamin (vitamin B12)-dependent enzymes"/>
    <property type="match status" value="1"/>
</dbReference>
<organism evidence="2 3">
    <name type="scientific">Echinicola arenosa</name>
    <dbReference type="NCBI Taxonomy" id="2774144"/>
    <lineage>
        <taxon>Bacteria</taxon>
        <taxon>Pseudomonadati</taxon>
        <taxon>Bacteroidota</taxon>
        <taxon>Cytophagia</taxon>
        <taxon>Cytophagales</taxon>
        <taxon>Cyclobacteriaceae</taxon>
        <taxon>Echinicola</taxon>
    </lineage>
</organism>
<dbReference type="EMBL" id="JACYTQ010000011">
    <property type="protein sequence ID" value="MBD8491198.1"/>
    <property type="molecule type" value="Genomic_DNA"/>
</dbReference>